<keyword evidence="2" id="KW-1185">Reference proteome</keyword>
<dbReference type="SUPFAM" id="SSF56059">
    <property type="entry name" value="Glutathione synthetase ATP-binding domain-like"/>
    <property type="match status" value="1"/>
</dbReference>
<proteinExistence type="predicted"/>
<organism evidence="1 2">
    <name type="scientific">Euplotes crassus</name>
    <dbReference type="NCBI Taxonomy" id="5936"/>
    <lineage>
        <taxon>Eukaryota</taxon>
        <taxon>Sar</taxon>
        <taxon>Alveolata</taxon>
        <taxon>Ciliophora</taxon>
        <taxon>Intramacronucleata</taxon>
        <taxon>Spirotrichea</taxon>
        <taxon>Hypotrichia</taxon>
        <taxon>Euplotida</taxon>
        <taxon>Euplotidae</taxon>
        <taxon>Moneuplotes</taxon>
    </lineage>
</organism>
<gene>
    <name evidence="1" type="ORF">ECRASSUSDP1_LOCUS17407</name>
</gene>
<name>A0AAD1XNP7_EUPCR</name>
<dbReference type="Pfam" id="PF03133">
    <property type="entry name" value="TTL"/>
    <property type="match status" value="1"/>
</dbReference>
<protein>
    <recommendedName>
        <fullName evidence="3">Tubulin-tyrosine ligase</fullName>
    </recommendedName>
</protein>
<evidence type="ECO:0000313" key="1">
    <source>
        <dbReference type="EMBL" id="CAI2376038.1"/>
    </source>
</evidence>
<accession>A0AAD1XNP7</accession>
<dbReference type="InterPro" id="IPR004344">
    <property type="entry name" value="TTL/TTLL_fam"/>
</dbReference>
<dbReference type="PANTHER" id="PTHR46069">
    <property type="entry name" value="TUBULIN TYROSINE LIGASE"/>
    <property type="match status" value="1"/>
</dbReference>
<comment type="caution">
    <text evidence="1">The sequence shown here is derived from an EMBL/GenBank/DDBJ whole genome shotgun (WGS) entry which is preliminary data.</text>
</comment>
<dbReference type="PANTHER" id="PTHR46069:SF1">
    <property type="entry name" value="CHROMOSOME UNDETERMINED SCAFFOLD_125, WHOLE GENOME SHOTGUN SEQUENCE"/>
    <property type="match status" value="1"/>
</dbReference>
<dbReference type="Proteomes" id="UP001295684">
    <property type="component" value="Unassembled WGS sequence"/>
</dbReference>
<dbReference type="EMBL" id="CAMPGE010017567">
    <property type="protein sequence ID" value="CAI2376038.1"/>
    <property type="molecule type" value="Genomic_DNA"/>
</dbReference>
<dbReference type="AlphaFoldDB" id="A0AAD1XNP7"/>
<evidence type="ECO:0008006" key="3">
    <source>
        <dbReference type="Google" id="ProtNLM"/>
    </source>
</evidence>
<dbReference type="PROSITE" id="PS51221">
    <property type="entry name" value="TTL"/>
    <property type="match status" value="1"/>
</dbReference>
<dbReference type="Gene3D" id="3.30.470.20">
    <property type="entry name" value="ATP-grasp fold, B domain"/>
    <property type="match status" value="1"/>
</dbReference>
<evidence type="ECO:0000313" key="2">
    <source>
        <dbReference type="Proteomes" id="UP001295684"/>
    </source>
</evidence>
<sequence>MKTRPDWEETPYYDSLFNFKWQQLSKGIMFDLLSSNGTKQIVNHYENHKCITTKNGLFKCLSDYCSEYVFDYVPLTFIIESNTGEFKKNLATFQAVFRTFDENKHKEATLSEHQEMMGRINDSLPSIPLNNKKSTKNVKFCCNETHFNGYNLWFLKCTQFNRGKGIYVFNSLDQLVSLIDGMDKGLPKTEASMIISNKDQKKKSSTQHPEVCSQKIKSSTFVIQKYIEKPLLINDRKFDIRVWVLLTQDLKVYFFKEGYLRTSSEAFSLSEENIDKEYVHLTNNAVQINSTNYGKFEDGNQMSFNDFQDYLTEHDPDLVEKTLRNLDIPEGEEVDLKSYILSEMKKLVVLTFLSSRENFLNKSKNSSFEIFGFDFIVDCKMKLWLIEVNTNPCLEESSELLKSYLPRMIDDAFKLTIDVIFKKKINLPDLQRSNEDIHEGASQEFPVEGHPDDQNLWELLL</sequence>
<reference evidence="1" key="1">
    <citation type="submission" date="2023-07" db="EMBL/GenBank/DDBJ databases">
        <authorList>
            <consortium name="AG Swart"/>
            <person name="Singh M."/>
            <person name="Singh A."/>
            <person name="Seah K."/>
            <person name="Emmerich C."/>
        </authorList>
    </citation>
    <scope>NUCLEOTIDE SEQUENCE</scope>
    <source>
        <strain evidence="1">DP1</strain>
    </source>
</reference>